<dbReference type="PROSITE" id="PS50005">
    <property type="entry name" value="TPR"/>
    <property type="match status" value="1"/>
</dbReference>
<dbReference type="Pfam" id="PF00226">
    <property type="entry name" value="DnaJ"/>
    <property type="match status" value="1"/>
</dbReference>
<accession>A0A1T4X6T0</accession>
<feature type="repeat" description="TPR" evidence="2">
    <location>
        <begin position="112"/>
        <end position="145"/>
    </location>
</feature>
<keyword evidence="1" id="KW-0235">DNA replication</keyword>
<dbReference type="OrthoDB" id="9779889at2"/>
<dbReference type="InterPro" id="IPR019734">
    <property type="entry name" value="TPR_rpt"/>
</dbReference>
<dbReference type="InterPro" id="IPR011990">
    <property type="entry name" value="TPR-like_helical_dom_sf"/>
</dbReference>
<evidence type="ECO:0000313" key="4">
    <source>
        <dbReference type="EMBL" id="SKA85256.1"/>
    </source>
</evidence>
<dbReference type="RefSeq" id="WP_078696127.1">
    <property type="nucleotide sequence ID" value="NZ_FUYH01000006.1"/>
</dbReference>
<gene>
    <name evidence="4" type="ORF">SAMN05443428_106138</name>
</gene>
<dbReference type="STRING" id="1147123.SAMN05443428_106138"/>
<keyword evidence="5" id="KW-1185">Reference proteome</keyword>
<evidence type="ECO:0000256" key="1">
    <source>
        <dbReference type="ARBA" id="ARBA00022705"/>
    </source>
</evidence>
<dbReference type="CDD" id="cd06257">
    <property type="entry name" value="DnaJ"/>
    <property type="match status" value="1"/>
</dbReference>
<dbReference type="AlphaFoldDB" id="A0A1T4X6T0"/>
<dbReference type="EMBL" id="FUYH01000006">
    <property type="protein sequence ID" value="SKA85256.1"/>
    <property type="molecule type" value="Genomic_DNA"/>
</dbReference>
<dbReference type="SMART" id="SM00271">
    <property type="entry name" value="DnaJ"/>
    <property type="match status" value="1"/>
</dbReference>
<reference evidence="5" key="1">
    <citation type="submission" date="2017-02" db="EMBL/GenBank/DDBJ databases">
        <authorList>
            <person name="Varghese N."/>
            <person name="Submissions S."/>
        </authorList>
    </citation>
    <scope>NUCLEOTIDE SEQUENCE [LARGE SCALE GENOMIC DNA]</scope>
    <source>
        <strain evidence="5">USBA 833</strain>
    </source>
</reference>
<protein>
    <submittedName>
        <fullName evidence="4">DnaJ domain-containing protein</fullName>
    </submittedName>
</protein>
<proteinExistence type="predicted"/>
<dbReference type="PROSITE" id="PS50076">
    <property type="entry name" value="DNAJ_2"/>
    <property type="match status" value="1"/>
</dbReference>
<name>A0A1T4X6T0_9CLOT</name>
<evidence type="ECO:0000259" key="3">
    <source>
        <dbReference type="PROSITE" id="PS50076"/>
    </source>
</evidence>
<dbReference type="GO" id="GO:0006260">
    <property type="term" value="P:DNA replication"/>
    <property type="evidence" value="ECO:0007669"/>
    <property type="project" value="UniProtKB-KW"/>
</dbReference>
<feature type="domain" description="J" evidence="3">
    <location>
        <begin position="3"/>
        <end position="76"/>
    </location>
</feature>
<keyword evidence="2" id="KW-0802">TPR repeat</keyword>
<dbReference type="InterPro" id="IPR036869">
    <property type="entry name" value="J_dom_sf"/>
</dbReference>
<dbReference type="PRINTS" id="PR00625">
    <property type="entry name" value="JDOMAIN"/>
</dbReference>
<dbReference type="Gene3D" id="1.10.287.110">
    <property type="entry name" value="DnaJ domain"/>
    <property type="match status" value="1"/>
</dbReference>
<organism evidence="4 5">
    <name type="scientific">Caloramator quimbayensis</name>
    <dbReference type="NCBI Taxonomy" id="1147123"/>
    <lineage>
        <taxon>Bacteria</taxon>
        <taxon>Bacillati</taxon>
        <taxon>Bacillota</taxon>
        <taxon>Clostridia</taxon>
        <taxon>Eubacteriales</taxon>
        <taxon>Clostridiaceae</taxon>
        <taxon>Caloramator</taxon>
    </lineage>
</organism>
<evidence type="ECO:0000256" key="2">
    <source>
        <dbReference type="PROSITE-ProRule" id="PRU00339"/>
    </source>
</evidence>
<dbReference type="Gene3D" id="1.25.40.10">
    <property type="entry name" value="Tetratricopeptide repeat domain"/>
    <property type="match status" value="1"/>
</dbReference>
<evidence type="ECO:0000313" key="5">
    <source>
        <dbReference type="Proteomes" id="UP000190105"/>
    </source>
</evidence>
<dbReference type="PANTHER" id="PTHR24074">
    <property type="entry name" value="CO-CHAPERONE PROTEIN DJLA"/>
    <property type="match status" value="1"/>
</dbReference>
<dbReference type="Proteomes" id="UP000190105">
    <property type="component" value="Unassembled WGS sequence"/>
</dbReference>
<dbReference type="SUPFAM" id="SSF48452">
    <property type="entry name" value="TPR-like"/>
    <property type="match status" value="1"/>
</dbReference>
<dbReference type="SUPFAM" id="SSF46565">
    <property type="entry name" value="Chaperone J-domain"/>
    <property type="match status" value="1"/>
</dbReference>
<dbReference type="InterPro" id="IPR001623">
    <property type="entry name" value="DnaJ_domain"/>
</dbReference>
<dbReference type="InterPro" id="IPR050817">
    <property type="entry name" value="DjlA_DnaK_co-chaperone"/>
</dbReference>
<sequence length="202" mass="23644">MKNPYEVLGIKEGATKEEIRQAYRELVKKYHPDRYSDNPLKDLAEEKMREINEAYDYLMKNQDESFNYRGDNNSYSYNSSYNDSFKRVRSFIQMNNIRAAEDELSRINMRNGEWYYLRGIISMKKGWYSEGYEDLQRAVQMDPSNLEFREALNRAVSGNRAYKDSSYYRRGGSDNDLCTTCACLLCSDQCCECMGGDLISCC</sequence>